<dbReference type="SUPFAM" id="SSF46689">
    <property type="entry name" value="Homeodomain-like"/>
    <property type="match status" value="2"/>
</dbReference>
<dbReference type="InterPro" id="IPR050204">
    <property type="entry name" value="AraC_XylS_family_regulators"/>
</dbReference>
<dbReference type="InterPro" id="IPR009057">
    <property type="entry name" value="Homeodomain-like_sf"/>
</dbReference>
<dbReference type="PANTHER" id="PTHR46796">
    <property type="entry name" value="HTH-TYPE TRANSCRIPTIONAL ACTIVATOR RHAS-RELATED"/>
    <property type="match status" value="1"/>
</dbReference>
<name>A0A2P2E5X9_9PROT</name>
<reference evidence="7" key="1">
    <citation type="journal article" date="2018" name="Genome Announc.">
        <title>Draft Genome Sequence of "Candidatus Phycosocius bacilliformis," an Alphaproteobacterial Ectosymbiont of the Hydrocarbon-Producing Green Alga Botryococcus braunii.</title>
        <authorList>
            <person name="Tanabe Y."/>
            <person name="Yamaguchi H."/>
            <person name="Watanabe M.M."/>
        </authorList>
    </citation>
    <scope>NUCLEOTIDE SEQUENCE [LARGE SCALE GENOMIC DNA]</scope>
    <source>
        <strain evidence="7">BOTRYCO-2</strain>
    </source>
</reference>
<keyword evidence="2" id="KW-0805">Transcription regulation</keyword>
<dbReference type="Proteomes" id="UP000245086">
    <property type="component" value="Unassembled WGS sequence"/>
</dbReference>
<dbReference type="PRINTS" id="PR00032">
    <property type="entry name" value="HTHARAC"/>
</dbReference>
<keyword evidence="1" id="KW-0963">Cytoplasm</keyword>
<dbReference type="PROSITE" id="PS01124">
    <property type="entry name" value="HTH_ARAC_FAMILY_2"/>
    <property type="match status" value="1"/>
</dbReference>
<keyword evidence="4" id="KW-0010">Activator</keyword>
<dbReference type="Gene3D" id="1.10.10.60">
    <property type="entry name" value="Homeodomain-like"/>
    <property type="match status" value="2"/>
</dbReference>
<dbReference type="GO" id="GO:0003700">
    <property type="term" value="F:DNA-binding transcription factor activity"/>
    <property type="evidence" value="ECO:0007669"/>
    <property type="project" value="InterPro"/>
</dbReference>
<evidence type="ECO:0000313" key="8">
    <source>
        <dbReference type="Proteomes" id="UP000245086"/>
    </source>
</evidence>
<dbReference type="InterPro" id="IPR037923">
    <property type="entry name" value="HTH-like"/>
</dbReference>
<organism evidence="7 8">
    <name type="scientific">Candidatus Phycosocius bacilliformis</name>
    <dbReference type="NCBI Taxonomy" id="1445552"/>
    <lineage>
        <taxon>Bacteria</taxon>
        <taxon>Pseudomonadati</taxon>
        <taxon>Pseudomonadota</taxon>
        <taxon>Alphaproteobacteria</taxon>
        <taxon>Caulobacterales</taxon>
        <taxon>Caulobacterales incertae sedis</taxon>
        <taxon>Candidatus Phycosocius</taxon>
    </lineage>
</organism>
<proteinExistence type="predicted"/>
<dbReference type="GO" id="GO:0043565">
    <property type="term" value="F:sequence-specific DNA binding"/>
    <property type="evidence" value="ECO:0007669"/>
    <property type="project" value="InterPro"/>
</dbReference>
<evidence type="ECO:0000256" key="1">
    <source>
        <dbReference type="ARBA" id="ARBA00022490"/>
    </source>
</evidence>
<evidence type="ECO:0000256" key="2">
    <source>
        <dbReference type="ARBA" id="ARBA00023015"/>
    </source>
</evidence>
<dbReference type="EMBL" id="BFBR01000001">
    <property type="protein sequence ID" value="GBF56471.1"/>
    <property type="molecule type" value="Genomic_DNA"/>
</dbReference>
<dbReference type="PANTHER" id="PTHR46796:SF13">
    <property type="entry name" value="HTH-TYPE TRANSCRIPTIONAL ACTIVATOR RHAS"/>
    <property type="match status" value="1"/>
</dbReference>
<evidence type="ECO:0000259" key="6">
    <source>
        <dbReference type="PROSITE" id="PS01124"/>
    </source>
</evidence>
<keyword evidence="3" id="KW-0238">DNA-binding</keyword>
<sequence>MPLHHLCEPVELAPGISVWAERVVHGPKSTRLDRFPHYHGVGELVVFDEAAGSFWLDGEEARLDPPCLVYVPPMCHHDYNLEPGQKSWTLIQIDPAIIADLAHTLPEIDLTHPFVGAPDRMQMEHIRSLCSLLLQISQATPQASIVIKTIELILWLAAATRSTSPTSKAGPKRIALPVDRFRPALEALQADPAHDWSLEDLASRCHMSAPYFSRRFSEIMGMNLTAYIRVYRLQLAARRLVQGREAIGLIAHDAGFSSPAHFAFQFKQRFGLTPRAYRQAGQTRSPNPALRTRA</sequence>
<dbReference type="AlphaFoldDB" id="A0A2P2E5X9"/>
<feature type="domain" description="HTH araC/xylS-type" evidence="6">
    <location>
        <begin position="182"/>
        <end position="280"/>
    </location>
</feature>
<evidence type="ECO:0000256" key="4">
    <source>
        <dbReference type="ARBA" id="ARBA00023159"/>
    </source>
</evidence>
<dbReference type="Pfam" id="PF02311">
    <property type="entry name" value="AraC_binding"/>
    <property type="match status" value="1"/>
</dbReference>
<keyword evidence="5" id="KW-0804">Transcription</keyword>
<evidence type="ECO:0000313" key="7">
    <source>
        <dbReference type="EMBL" id="GBF56471.1"/>
    </source>
</evidence>
<dbReference type="InterPro" id="IPR003313">
    <property type="entry name" value="AraC-bd"/>
</dbReference>
<protein>
    <submittedName>
        <fullName evidence="7">Bifunctional transcriptional activator/DNA repair enzyme AdaA</fullName>
    </submittedName>
</protein>
<evidence type="ECO:0000256" key="5">
    <source>
        <dbReference type="ARBA" id="ARBA00023163"/>
    </source>
</evidence>
<gene>
    <name evidence="7" type="primary">adaA</name>
    <name evidence="7" type="ORF">PbB2_00127</name>
</gene>
<dbReference type="Pfam" id="PF12833">
    <property type="entry name" value="HTH_18"/>
    <property type="match status" value="1"/>
</dbReference>
<dbReference type="InterPro" id="IPR020449">
    <property type="entry name" value="Tscrpt_reg_AraC-type_HTH"/>
</dbReference>
<dbReference type="SUPFAM" id="SSF51215">
    <property type="entry name" value="Regulatory protein AraC"/>
    <property type="match status" value="1"/>
</dbReference>
<dbReference type="RefSeq" id="WP_192576090.1">
    <property type="nucleotide sequence ID" value="NZ_BFBR01000001.1"/>
</dbReference>
<comment type="caution">
    <text evidence="7">The sequence shown here is derived from an EMBL/GenBank/DDBJ whole genome shotgun (WGS) entry which is preliminary data.</text>
</comment>
<dbReference type="SMART" id="SM00342">
    <property type="entry name" value="HTH_ARAC"/>
    <property type="match status" value="1"/>
</dbReference>
<evidence type="ECO:0000256" key="3">
    <source>
        <dbReference type="ARBA" id="ARBA00023125"/>
    </source>
</evidence>
<dbReference type="InterPro" id="IPR018060">
    <property type="entry name" value="HTH_AraC"/>
</dbReference>
<accession>A0A2P2E5X9</accession>
<keyword evidence="8" id="KW-1185">Reference proteome</keyword>